<evidence type="ECO:0000256" key="5">
    <source>
        <dbReference type="ARBA" id="ARBA00023136"/>
    </source>
</evidence>
<reference evidence="8 9" key="1">
    <citation type="submission" date="2016-10" db="EMBL/GenBank/DDBJ databases">
        <authorList>
            <person name="Varghese N."/>
            <person name="Submissions S."/>
        </authorList>
    </citation>
    <scope>NUCLEOTIDE SEQUENCE [LARGE SCALE GENOMIC DNA]</scope>
    <source>
        <strain evidence="8 9">DSM 25353</strain>
    </source>
</reference>
<comment type="caution">
    <text evidence="8">The sequence shown here is derived from an EMBL/GenBank/DDBJ whole genome shotgun (WGS) entry which is preliminary data.</text>
</comment>
<feature type="transmembrane region" description="Helical" evidence="6">
    <location>
        <begin position="624"/>
        <end position="644"/>
    </location>
</feature>
<dbReference type="PANTHER" id="PTHR33406:SF12">
    <property type="entry name" value="BLR2997 PROTEIN"/>
    <property type="match status" value="1"/>
</dbReference>
<dbReference type="InterPro" id="IPR000731">
    <property type="entry name" value="SSD"/>
</dbReference>
<dbReference type="Gene3D" id="1.20.1640.10">
    <property type="entry name" value="Multidrug efflux transporter AcrB transmembrane domain"/>
    <property type="match status" value="2"/>
</dbReference>
<dbReference type="Pfam" id="PF03176">
    <property type="entry name" value="MMPL"/>
    <property type="match status" value="2"/>
</dbReference>
<keyword evidence="4 6" id="KW-1133">Transmembrane helix</keyword>
<dbReference type="EMBL" id="FNNO01000004">
    <property type="protein sequence ID" value="SDW62618.1"/>
    <property type="molecule type" value="Genomic_DNA"/>
</dbReference>
<dbReference type="InterPro" id="IPR004869">
    <property type="entry name" value="MMPL_dom"/>
</dbReference>
<gene>
    <name evidence="8" type="ORF">SAMN05444410_104141</name>
</gene>
<feature type="transmembrane region" description="Helical" evidence="6">
    <location>
        <begin position="245"/>
        <end position="265"/>
    </location>
</feature>
<feature type="transmembrane region" description="Helical" evidence="6">
    <location>
        <begin position="219"/>
        <end position="238"/>
    </location>
</feature>
<keyword evidence="2" id="KW-1003">Cell membrane</keyword>
<evidence type="ECO:0000256" key="4">
    <source>
        <dbReference type="ARBA" id="ARBA00022989"/>
    </source>
</evidence>
<feature type="transmembrane region" description="Helical" evidence="6">
    <location>
        <begin position="313"/>
        <end position="336"/>
    </location>
</feature>
<dbReference type="PANTHER" id="PTHR33406">
    <property type="entry name" value="MEMBRANE PROTEIN MJ1562-RELATED"/>
    <property type="match status" value="1"/>
</dbReference>
<evidence type="ECO:0000256" key="1">
    <source>
        <dbReference type="ARBA" id="ARBA00004651"/>
    </source>
</evidence>
<keyword evidence="5 6" id="KW-0472">Membrane</keyword>
<evidence type="ECO:0000256" key="2">
    <source>
        <dbReference type="ARBA" id="ARBA00022475"/>
    </source>
</evidence>
<name>A0A8X8IG59_9BACT</name>
<dbReference type="SUPFAM" id="SSF82866">
    <property type="entry name" value="Multidrug efflux transporter AcrB transmembrane domain"/>
    <property type="match status" value="2"/>
</dbReference>
<dbReference type="GO" id="GO:0005886">
    <property type="term" value="C:plasma membrane"/>
    <property type="evidence" value="ECO:0007669"/>
    <property type="project" value="UniProtKB-SubCell"/>
</dbReference>
<keyword evidence="9" id="KW-1185">Reference proteome</keyword>
<feature type="transmembrane region" description="Helical" evidence="6">
    <location>
        <begin position="674"/>
        <end position="692"/>
    </location>
</feature>
<dbReference type="AlphaFoldDB" id="A0A8X8IG59"/>
<feature type="transmembrane region" description="Helical" evidence="6">
    <location>
        <begin position="713"/>
        <end position="734"/>
    </location>
</feature>
<dbReference type="RefSeq" id="WP_092723167.1">
    <property type="nucleotide sequence ID" value="NZ_FNNO01000004.1"/>
</dbReference>
<feature type="transmembrane region" description="Helical" evidence="6">
    <location>
        <begin position="651"/>
        <end position="668"/>
    </location>
</feature>
<dbReference type="PROSITE" id="PS50156">
    <property type="entry name" value="SSD"/>
    <property type="match status" value="1"/>
</dbReference>
<feature type="transmembrane region" description="Helical" evidence="6">
    <location>
        <begin position="348"/>
        <end position="371"/>
    </location>
</feature>
<dbReference type="InterPro" id="IPR050545">
    <property type="entry name" value="Mycobact_MmpL"/>
</dbReference>
<evidence type="ECO:0000256" key="6">
    <source>
        <dbReference type="SAM" id="Phobius"/>
    </source>
</evidence>
<protein>
    <recommendedName>
        <fullName evidence="7">SSD domain-containing protein</fullName>
    </recommendedName>
</protein>
<evidence type="ECO:0000313" key="9">
    <source>
        <dbReference type="Proteomes" id="UP000198711"/>
    </source>
</evidence>
<feature type="domain" description="SSD" evidence="7">
    <location>
        <begin position="245"/>
        <end position="370"/>
    </location>
</feature>
<evidence type="ECO:0000313" key="8">
    <source>
        <dbReference type="EMBL" id="SDW62618.1"/>
    </source>
</evidence>
<evidence type="ECO:0000256" key="3">
    <source>
        <dbReference type="ARBA" id="ARBA00022692"/>
    </source>
</evidence>
<comment type="subcellular location">
    <subcellularLocation>
        <location evidence="1">Cell membrane</location>
        <topology evidence="1">Multi-pass membrane protein</topology>
    </subcellularLocation>
</comment>
<sequence length="778" mass="86870">MWYRLGQFILKNRLILLLLLLAATATMGYFGSQVKLSYEFTKAIPDDNPRYREYQAFLQKFGGDGSTVVIGIQSDSFFKSDFFNKVGELHRELKKVPGVTDIASIPEVVNLQNDTVNKRLLPYKIFNYPYSSQAPLDSARRVFENLPFYRRLLYNSATHSYLMGVNVNKDTVNSKSRTRLINDIVKQVQIFEQKAQVSVHMSGLPYIRTIMSNRIKDEMNWFLIGSLLLSAITLILFFRSASAMLMSLFVVGMGVIWSLGTVVLFGYKITLLTAIIPPLVVVIGVPNCIYFLNKYHTAYRETGDKQKALVTMVGRMGIVTLFCNIAAAIGFAVFALTRSAVLKEFGAVAGINIIALFLISLIFIPVVLSYLPAPQNKHTRYLDNAFLERVLVRIERWTFHHAKWVYGVTAALTIFAAIGLLRIKSEGFIVDDLPKNDKIYTDLKWFESNFGGVMPLEILVDTKKKNGLVRSVKPIANIEELSQYIASSPEAARPLSFVEGLKFAKQAYFDDDTLSYAIPYEGDLAFMAPYLKARPDSAGGSQKKSGFAQLMSSFMDSSRQVARISVNMKDVGSARLPVLLKDFEHKANEIFDTASYHVTFTGSSITFLEGSSFIIKGLKESICWAFLLITLCMLYLFRSFRILVCSLIPNFIPLVITAGVMGWAGIALKPSTVLVFSVALGIAIDVTIRFLINYKQELSHYNKQVSATLVQTIRHTGISIIYTSLVLIAGFIIFCWSDFGGTKALGWLTSLTLVTGTLTNLILLPVLILHTSSGKAKK</sequence>
<accession>A0A8X8IG59</accession>
<keyword evidence="3 6" id="KW-0812">Transmembrane</keyword>
<organism evidence="8 9">
    <name type="scientific">Hydrobacter penzbergensis</name>
    <dbReference type="NCBI Taxonomy" id="1235997"/>
    <lineage>
        <taxon>Bacteria</taxon>
        <taxon>Pseudomonadati</taxon>
        <taxon>Bacteroidota</taxon>
        <taxon>Chitinophagia</taxon>
        <taxon>Chitinophagales</taxon>
        <taxon>Chitinophagaceae</taxon>
        <taxon>Hydrobacter</taxon>
    </lineage>
</organism>
<feature type="transmembrane region" description="Helical" evidence="6">
    <location>
        <begin position="404"/>
        <end position="423"/>
    </location>
</feature>
<dbReference type="Proteomes" id="UP000198711">
    <property type="component" value="Unassembled WGS sequence"/>
</dbReference>
<feature type="transmembrane region" description="Helical" evidence="6">
    <location>
        <begin position="746"/>
        <end position="769"/>
    </location>
</feature>
<proteinExistence type="predicted"/>
<feature type="transmembrane region" description="Helical" evidence="6">
    <location>
        <begin position="271"/>
        <end position="292"/>
    </location>
</feature>
<evidence type="ECO:0000259" key="7">
    <source>
        <dbReference type="PROSITE" id="PS50156"/>
    </source>
</evidence>